<dbReference type="InterPro" id="IPR050231">
    <property type="entry name" value="Iron_ascorbate_oxido_reductase"/>
</dbReference>
<dbReference type="InterPro" id="IPR005123">
    <property type="entry name" value="Oxoglu/Fe-dep_dioxygenase_dom"/>
</dbReference>
<dbReference type="STRING" id="1403190.A0A0F0I3I3"/>
<protein>
    <submittedName>
        <fullName evidence="4">2OG-FeII oxygenase superfamily protein</fullName>
    </submittedName>
</protein>
<comment type="caution">
    <text evidence="4">The sequence shown here is derived from an EMBL/GenBank/DDBJ whole genome shotgun (WGS) entry which is preliminary data.</text>
</comment>
<organism evidence="4 5">
    <name type="scientific">Aspergillus parasiticus (strain ATCC 56775 / NRRL 5862 / SRRC 143 / SU-1)</name>
    <dbReference type="NCBI Taxonomy" id="1403190"/>
    <lineage>
        <taxon>Eukaryota</taxon>
        <taxon>Fungi</taxon>
        <taxon>Dikarya</taxon>
        <taxon>Ascomycota</taxon>
        <taxon>Pezizomycotina</taxon>
        <taxon>Eurotiomycetes</taxon>
        <taxon>Eurotiomycetidae</taxon>
        <taxon>Eurotiales</taxon>
        <taxon>Aspergillaceae</taxon>
        <taxon>Aspergillus</taxon>
        <taxon>Aspergillus subgen. Circumdati</taxon>
    </lineage>
</organism>
<sequence length="275" mass="30691">MASIKIPTIDFAKLDQFDAGEGYGGEVNKLLNAACSPGFFYLDFKNAFGTKLVLREVKDAYAASERYFDQSLETKMKDFRKGQPASHDRGYKFCETDEFFEMSSDEMSDGSLSLPEALAVNESSLNSLHQHCYIAANMLLDCLSNALNIPFNEYHRDILPSESGLKLVSEPSIGNASEVIENKHTDSGTFTFLFYEKPGLQINIPGSDEWAFPKPPAPGCAIVYGGNFLKLMSNGVLQSPLHRITQLEDRVGKRVFLAYFLRPEEGAKERLECHL</sequence>
<dbReference type="PANTHER" id="PTHR47990">
    <property type="entry name" value="2-OXOGLUTARATE (2OG) AND FE(II)-DEPENDENT OXYGENASE SUPERFAMILY PROTEIN-RELATED"/>
    <property type="match status" value="1"/>
</dbReference>
<dbReference type="InterPro" id="IPR044861">
    <property type="entry name" value="IPNS-like_FE2OG_OXY"/>
</dbReference>
<keyword evidence="2" id="KW-0408">Iron</keyword>
<gene>
    <name evidence="4" type="ORF">P875_00095493</name>
</gene>
<dbReference type="GO" id="GO:0016491">
    <property type="term" value="F:oxidoreductase activity"/>
    <property type="evidence" value="ECO:0007669"/>
    <property type="project" value="UniProtKB-KW"/>
</dbReference>
<dbReference type="PROSITE" id="PS51471">
    <property type="entry name" value="FE2OG_OXY"/>
    <property type="match status" value="1"/>
</dbReference>
<evidence type="ECO:0000313" key="5">
    <source>
        <dbReference type="Proteomes" id="UP000033540"/>
    </source>
</evidence>
<comment type="similarity">
    <text evidence="1 2">Belongs to the iron/ascorbate-dependent oxidoreductase family.</text>
</comment>
<dbReference type="Pfam" id="PF03171">
    <property type="entry name" value="2OG-FeII_Oxy"/>
    <property type="match status" value="1"/>
</dbReference>
<dbReference type="InterPro" id="IPR027443">
    <property type="entry name" value="IPNS-like_sf"/>
</dbReference>
<evidence type="ECO:0000313" key="4">
    <source>
        <dbReference type="EMBL" id="KJK62329.1"/>
    </source>
</evidence>
<evidence type="ECO:0000259" key="3">
    <source>
        <dbReference type="PROSITE" id="PS51471"/>
    </source>
</evidence>
<accession>A0A0F0I3I3</accession>
<keyword evidence="2" id="KW-0479">Metal-binding</keyword>
<evidence type="ECO:0000256" key="1">
    <source>
        <dbReference type="ARBA" id="ARBA00008056"/>
    </source>
</evidence>
<dbReference type="SUPFAM" id="SSF51197">
    <property type="entry name" value="Clavaminate synthase-like"/>
    <property type="match status" value="1"/>
</dbReference>
<proteinExistence type="inferred from homology"/>
<feature type="domain" description="Fe2OG dioxygenase" evidence="3">
    <location>
        <begin position="160"/>
        <end position="263"/>
    </location>
</feature>
<dbReference type="GO" id="GO:0046872">
    <property type="term" value="F:metal ion binding"/>
    <property type="evidence" value="ECO:0007669"/>
    <property type="project" value="UniProtKB-KW"/>
</dbReference>
<dbReference type="EMBL" id="JZEE01000623">
    <property type="protein sequence ID" value="KJK62329.1"/>
    <property type="molecule type" value="Genomic_DNA"/>
</dbReference>
<dbReference type="AlphaFoldDB" id="A0A0F0I3I3"/>
<keyword evidence="2" id="KW-0560">Oxidoreductase</keyword>
<reference evidence="4 5" key="1">
    <citation type="submission" date="2015-02" db="EMBL/GenBank/DDBJ databases">
        <title>Draft genome sequence of Aspergillus parasiticus SU-1.</title>
        <authorList>
            <person name="Yu J."/>
            <person name="Fedorova N."/>
            <person name="Yin Y."/>
            <person name="Losada L."/>
            <person name="Zafar N."/>
            <person name="Taujale R."/>
            <person name="Ehrlich K.C."/>
            <person name="Bhatnagar D."/>
            <person name="Cleveland T.E."/>
            <person name="Bennett J.W."/>
            <person name="Nierman W.C."/>
        </authorList>
    </citation>
    <scope>NUCLEOTIDE SEQUENCE [LARGE SCALE GENOMIC DNA]</scope>
    <source>
        <strain evidence="5">ATCC 56775 / NRRL 5862 / SRRC 143 / SU-1</strain>
    </source>
</reference>
<dbReference type="Gene3D" id="2.60.120.330">
    <property type="entry name" value="B-lactam Antibiotic, Isopenicillin N Synthase, Chain"/>
    <property type="match status" value="1"/>
</dbReference>
<evidence type="ECO:0000256" key="2">
    <source>
        <dbReference type="RuleBase" id="RU003682"/>
    </source>
</evidence>
<name>A0A0F0I3I3_ASPPU</name>
<dbReference type="OrthoDB" id="288590at2759"/>
<dbReference type="Proteomes" id="UP000033540">
    <property type="component" value="Unassembled WGS sequence"/>
</dbReference>